<feature type="transmembrane region" description="Helical" evidence="1">
    <location>
        <begin position="315"/>
        <end position="337"/>
    </location>
</feature>
<protein>
    <submittedName>
        <fullName evidence="2">Uncharacterized protein</fullName>
    </submittedName>
</protein>
<feature type="transmembrane region" description="Helical" evidence="1">
    <location>
        <begin position="574"/>
        <end position="596"/>
    </location>
</feature>
<name>A0A0L6V7P2_9BASI</name>
<comment type="caution">
    <text evidence="2">The sequence shown here is derived from an EMBL/GenBank/DDBJ whole genome shotgun (WGS) entry which is preliminary data.</text>
</comment>
<gene>
    <name evidence="2" type="ORF">VP01_230g4</name>
</gene>
<dbReference type="AlphaFoldDB" id="A0A0L6V7P2"/>
<evidence type="ECO:0000313" key="3">
    <source>
        <dbReference type="Proteomes" id="UP000037035"/>
    </source>
</evidence>
<evidence type="ECO:0000256" key="1">
    <source>
        <dbReference type="SAM" id="Phobius"/>
    </source>
</evidence>
<reference evidence="2 3" key="1">
    <citation type="submission" date="2015-08" db="EMBL/GenBank/DDBJ databases">
        <title>Next Generation Sequencing and Analysis of the Genome of Puccinia sorghi L Schw, the Causal Agent of Maize Common Rust.</title>
        <authorList>
            <person name="Rochi L."/>
            <person name="Burguener G."/>
            <person name="Darino M."/>
            <person name="Turjanski A."/>
            <person name="Kreff E."/>
            <person name="Dieguez M.J."/>
            <person name="Sacco F."/>
        </authorList>
    </citation>
    <scope>NUCLEOTIDE SEQUENCE [LARGE SCALE GENOMIC DNA]</scope>
    <source>
        <strain evidence="2 3">RO10H11247</strain>
    </source>
</reference>
<dbReference type="VEuPathDB" id="FungiDB:VP01_230g4"/>
<accession>A0A0L6V7P2</accession>
<sequence length="1137" mass="131926">MYIYLSFFLWEGALDQLKDGGRGRKRWGWPVGGFLYHQFLEMREREGTATKTRMVWSVCRIPVHVYPFGPHAGTGCPRRVCTPPSGMKGAPCLALRSLLFLRSLLSVSPVVQNSFINLSLYINQSLLWYYTRFAIIHNVNSSRGERKKTRETRCWPYIRHKERRWCLCRCVSSECTCSRAKLPSSTRLWSHQPSVCPHVTCLAASDRSSPLFLPPSSISRIYQPHHHHQQVNWLRVSSIIQCLLRYHLFLSHSAEKLSHYSFSGVQNGHTTRFLVLLITPGPVSITFLLLLGIRTEIQGGKLMLLGFLGRKRKSLWWRVVLLNLNFLGLKGLPNLLFGASIKTWNIKKWSDLNPQVVLKALSSRVRTQPILTKIDSFKHGFLAVKLWPIEYFSPYLPKKTLIGWMSFIPIIHSQKTCICSTYNINGESSSNLQYLLLLLRIFDSFLNVYLPYEDSKELGKGLGLELGFYFFKEKRKKKTHLLNHFPNILGYVEYNRMASKNERRGRSFVGFKKLGYRIEKQVRGNALLDLYLSTNINPANKKYLIKPSLESHLVKLPVNLGISYNITLINRCKAIIHFSSRLLLFFLACISPVSYLSQTLKKLFSGETDIGLSEHKIMLISFQKYLLDSSKLEVNKVYKMLSSAAVAILVLCWHILLILVLLSSAFDLYSQNSYMLVNLNWESRGRNFVDLIKKKKIETRTIKDRVQDNNSEKELLPKIDVDNLSSHHRECRNCVVCMAVKAEFIQGKSLIERFDLHRRESQAVERSCKYRQQAQDDLIKNEPGHNYQYEIDNQQIKDLKHLWLYCIPTVSPLVSSLYPFHILALSNTLCPSFLSASGLTKPLNNHKWTVFSDFLFSLNIFLSFFFITLIEKNDMTSWNVQQGYSFFFFIYLSTTFKILIFQSFEQKKRRIKFVCCGVPFALKYQKHIAQVLNLSYYKRRKLSYYKRRTLSYYKRRNLYHYNRREVSLCIRQGWHEEGGRKYGKIGSDPQILCGRLFGCSLSDHIEIYAGACRVAQPLLHCAWNVWWKRVDSKSICSEACRVAQPLLHCAWNVWVATCGKHSNVCKWLQVAQPLFNYLWKNLDCGLGNMAKDHLRRFRVVVFSPVLRYYNRNNSSSGLVTTISSSRVGIVAYKHQQN</sequence>
<dbReference type="Proteomes" id="UP000037035">
    <property type="component" value="Unassembled WGS sequence"/>
</dbReference>
<feature type="transmembrane region" description="Helical" evidence="1">
    <location>
        <begin position="848"/>
        <end position="870"/>
    </location>
</feature>
<keyword evidence="1" id="KW-1133">Transmembrane helix</keyword>
<evidence type="ECO:0000313" key="2">
    <source>
        <dbReference type="EMBL" id="KNZ56816.1"/>
    </source>
</evidence>
<feature type="transmembrane region" description="Helical" evidence="1">
    <location>
        <begin position="882"/>
        <end position="900"/>
    </location>
</feature>
<feature type="transmembrane region" description="Helical" evidence="1">
    <location>
        <begin position="641"/>
        <end position="666"/>
    </location>
</feature>
<keyword evidence="1" id="KW-0812">Transmembrane</keyword>
<organism evidence="2 3">
    <name type="scientific">Puccinia sorghi</name>
    <dbReference type="NCBI Taxonomy" id="27349"/>
    <lineage>
        <taxon>Eukaryota</taxon>
        <taxon>Fungi</taxon>
        <taxon>Dikarya</taxon>
        <taxon>Basidiomycota</taxon>
        <taxon>Pucciniomycotina</taxon>
        <taxon>Pucciniomycetes</taxon>
        <taxon>Pucciniales</taxon>
        <taxon>Pucciniaceae</taxon>
        <taxon>Puccinia</taxon>
    </lineage>
</organism>
<proteinExistence type="predicted"/>
<keyword evidence="3" id="KW-1185">Reference proteome</keyword>
<dbReference type="EMBL" id="LAVV01007181">
    <property type="protein sequence ID" value="KNZ56816.1"/>
    <property type="molecule type" value="Genomic_DNA"/>
</dbReference>
<feature type="transmembrane region" description="Helical" evidence="1">
    <location>
        <begin position="273"/>
        <end position="294"/>
    </location>
</feature>
<keyword evidence="1" id="KW-0472">Membrane</keyword>